<feature type="domain" description="DNA-directed RNA polymerase RpoA/D/Rpb3-type" evidence="7">
    <location>
        <begin position="57"/>
        <end position="265"/>
    </location>
</feature>
<comment type="subcellular location">
    <subcellularLocation>
        <location evidence="1">Nucleus</location>
    </subcellularLocation>
</comment>
<dbReference type="InterPro" id="IPR036643">
    <property type="entry name" value="RNApol_insert_sf"/>
</dbReference>
<dbReference type="OMA" id="INDINWD"/>
<reference evidence="8" key="1">
    <citation type="submission" date="2022-11" db="UniProtKB">
        <authorList>
            <consortium name="EnsemblMetazoa"/>
        </authorList>
    </citation>
    <scope>IDENTIFICATION</scope>
</reference>
<dbReference type="RefSeq" id="XP_028514803.1">
    <property type="nucleotide sequence ID" value="XM_028659002.1"/>
</dbReference>
<dbReference type="InterPro" id="IPR011263">
    <property type="entry name" value="DNA-dir_RNA_pol_RpoA/D/Rpb3"/>
</dbReference>
<keyword evidence="9" id="KW-1185">Reference proteome</keyword>
<dbReference type="PANTHER" id="PTHR11800">
    <property type="entry name" value="DNA-DIRECTED RNA POLYMERASE"/>
    <property type="match status" value="1"/>
</dbReference>
<dbReference type="GO" id="GO:0003677">
    <property type="term" value="F:DNA binding"/>
    <property type="evidence" value="ECO:0007669"/>
    <property type="project" value="InterPro"/>
</dbReference>
<dbReference type="InterPro" id="IPR036603">
    <property type="entry name" value="RBP11-like"/>
</dbReference>
<dbReference type="InterPro" id="IPR033901">
    <property type="entry name" value="RNAPI/III_AC40"/>
</dbReference>
<evidence type="ECO:0000313" key="9">
    <source>
        <dbReference type="Proteomes" id="UP000887567"/>
    </source>
</evidence>
<comment type="similarity">
    <text evidence="6">Belongs to the archaeal Rpo3/eukaryotic RPB3 RNA polymerase subunit family.</text>
</comment>
<proteinExistence type="inferred from homology"/>
<dbReference type="Gene3D" id="2.170.120.12">
    <property type="entry name" value="DNA-directed RNA polymerase, insert domain"/>
    <property type="match status" value="1"/>
</dbReference>
<dbReference type="OrthoDB" id="270173at2759"/>
<dbReference type="AlphaFoldDB" id="A0A913YIF9"/>
<evidence type="ECO:0000256" key="2">
    <source>
        <dbReference type="ARBA" id="ARBA00022083"/>
    </source>
</evidence>
<dbReference type="PROSITE" id="PS00446">
    <property type="entry name" value="RNA_POL_D_30KD"/>
    <property type="match status" value="1"/>
</dbReference>
<dbReference type="SMART" id="SM00662">
    <property type="entry name" value="RPOLD"/>
    <property type="match status" value="1"/>
</dbReference>
<dbReference type="Gene3D" id="3.30.1360.10">
    <property type="entry name" value="RNA polymerase, RBP11-like subunit"/>
    <property type="match status" value="1"/>
</dbReference>
<accession>A0A913YIF9</accession>
<organism evidence="8 9">
    <name type="scientific">Exaiptasia diaphana</name>
    <name type="common">Tropical sea anemone</name>
    <name type="synonym">Aiptasia pulchella</name>
    <dbReference type="NCBI Taxonomy" id="2652724"/>
    <lineage>
        <taxon>Eukaryota</taxon>
        <taxon>Metazoa</taxon>
        <taxon>Cnidaria</taxon>
        <taxon>Anthozoa</taxon>
        <taxon>Hexacorallia</taxon>
        <taxon>Actiniaria</taxon>
        <taxon>Aiptasiidae</taxon>
        <taxon>Exaiptasia</taxon>
    </lineage>
</organism>
<dbReference type="SUPFAM" id="SSF56553">
    <property type="entry name" value="Insert subdomain of RNA polymerase alpha subunit"/>
    <property type="match status" value="1"/>
</dbReference>
<dbReference type="InterPro" id="IPR011262">
    <property type="entry name" value="DNA-dir_RNA_pol_insert"/>
</dbReference>
<evidence type="ECO:0000256" key="1">
    <source>
        <dbReference type="ARBA" id="ARBA00004123"/>
    </source>
</evidence>
<dbReference type="GO" id="GO:0046983">
    <property type="term" value="F:protein dimerization activity"/>
    <property type="evidence" value="ECO:0007669"/>
    <property type="project" value="InterPro"/>
</dbReference>
<evidence type="ECO:0000256" key="6">
    <source>
        <dbReference type="ARBA" id="ARBA00025804"/>
    </source>
</evidence>
<dbReference type="Proteomes" id="UP000887567">
    <property type="component" value="Unplaced"/>
</dbReference>
<dbReference type="GO" id="GO:0006351">
    <property type="term" value="P:DNA-templated transcription"/>
    <property type="evidence" value="ECO:0007669"/>
    <property type="project" value="InterPro"/>
</dbReference>
<dbReference type="Pfam" id="PF01000">
    <property type="entry name" value="RNA_pol_A_bac"/>
    <property type="match status" value="1"/>
</dbReference>
<dbReference type="PANTHER" id="PTHR11800:SF13">
    <property type="entry name" value="DNA-DIRECTED RNA POLYMERASES I AND III SUBUNIT RPAC1"/>
    <property type="match status" value="1"/>
</dbReference>
<dbReference type="FunFam" id="3.30.1360.10:FF:000009">
    <property type="entry name" value="RNA polymerase I and III subunit C"/>
    <property type="match status" value="1"/>
</dbReference>
<dbReference type="GO" id="GO:0005666">
    <property type="term" value="C:RNA polymerase III complex"/>
    <property type="evidence" value="ECO:0007669"/>
    <property type="project" value="TreeGrafter"/>
</dbReference>
<dbReference type="GO" id="GO:0003899">
    <property type="term" value="F:DNA-directed RNA polymerase activity"/>
    <property type="evidence" value="ECO:0007669"/>
    <property type="project" value="InterPro"/>
</dbReference>
<dbReference type="CDD" id="cd07032">
    <property type="entry name" value="RNAP_I_II_AC40"/>
    <property type="match status" value="1"/>
</dbReference>
<dbReference type="KEGG" id="epa:110238860"/>
<evidence type="ECO:0000256" key="5">
    <source>
        <dbReference type="ARBA" id="ARBA00023242"/>
    </source>
</evidence>
<protein>
    <recommendedName>
        <fullName evidence="2">DNA-directed RNA polymerases I and III subunit RPAC1</fullName>
    </recommendedName>
</protein>
<dbReference type="GO" id="GO:0005736">
    <property type="term" value="C:RNA polymerase I complex"/>
    <property type="evidence" value="ECO:0007669"/>
    <property type="project" value="TreeGrafter"/>
</dbReference>
<name>A0A913YIF9_EXADI</name>
<keyword evidence="5" id="KW-0539">Nucleus</keyword>
<evidence type="ECO:0000256" key="3">
    <source>
        <dbReference type="ARBA" id="ARBA00022478"/>
    </source>
</evidence>
<dbReference type="InterPro" id="IPR001514">
    <property type="entry name" value="DNA-dir_RNA_pol_30-40kDasu_CS"/>
</dbReference>
<dbReference type="GeneID" id="110238860"/>
<dbReference type="FunFam" id="2.170.120.12:FF:000003">
    <property type="entry name" value="Dna-directed rna polymerases i and iii subunit"/>
    <property type="match status" value="1"/>
</dbReference>
<dbReference type="SUPFAM" id="SSF55257">
    <property type="entry name" value="RBP11-like subunits of RNA polymerase"/>
    <property type="match status" value="1"/>
</dbReference>
<evidence type="ECO:0000259" key="7">
    <source>
        <dbReference type="SMART" id="SM00662"/>
    </source>
</evidence>
<dbReference type="InterPro" id="IPR050518">
    <property type="entry name" value="Rpo3/RPB3_RNA_Pol_subunit"/>
</dbReference>
<dbReference type="EnsemblMetazoa" id="XM_028659002.1">
    <property type="protein sequence ID" value="XP_028514803.1"/>
    <property type="gene ID" value="LOC110238860"/>
</dbReference>
<evidence type="ECO:0000313" key="8">
    <source>
        <dbReference type="EnsemblMetazoa" id="XP_028514803.1"/>
    </source>
</evidence>
<dbReference type="Pfam" id="PF01193">
    <property type="entry name" value="RNA_pol_L"/>
    <property type="match status" value="1"/>
</dbReference>
<sequence length="272" mass="30949">MASIEEMRTRVGLEEHGVTNTRSTDFPGNYDGYDDTWSQEKFEEKFKIDVIRMSSNDMEFDMIGVDASIANAFRRILLAEVPTMAIEKVFIYNNTSIIQDEVLAHRLGLIPIFADPREFSFPKEGDTDVKDDTTLIFDLKVKCIKNKNAPKDATDPDELYINSKVTTEHLKWIPTSQQAKMYRPQDIRPVHNDILIAKLRPGQVTCTPPSPPSPPFHIFKDRVKLSRVRDHFIFSVESTGALRPDILVGEAIKVLMNKCRLFLAELDATSDS</sequence>
<keyword evidence="3" id="KW-0240">DNA-directed RNA polymerase</keyword>
<evidence type="ECO:0000256" key="4">
    <source>
        <dbReference type="ARBA" id="ARBA00023163"/>
    </source>
</evidence>
<keyword evidence="4" id="KW-0804">Transcription</keyword>